<evidence type="ECO:0000313" key="2">
    <source>
        <dbReference type="EMBL" id="MBB4267919.1"/>
    </source>
</evidence>
<keyword evidence="3" id="KW-1185">Reference proteome</keyword>
<keyword evidence="1" id="KW-0812">Transmembrane</keyword>
<keyword evidence="1" id="KW-0472">Membrane</keyword>
<dbReference type="Proteomes" id="UP000554286">
    <property type="component" value="Unassembled WGS sequence"/>
</dbReference>
<name>A0A7W6WBD8_9PROT</name>
<comment type="caution">
    <text evidence="2">The sequence shown here is derived from an EMBL/GenBank/DDBJ whole genome shotgun (WGS) entry which is preliminary data.</text>
</comment>
<proteinExistence type="predicted"/>
<dbReference type="AlphaFoldDB" id="A0A7W6WBD8"/>
<organism evidence="2 3">
    <name type="scientific">Roseospira visakhapatnamensis</name>
    <dbReference type="NCBI Taxonomy" id="390880"/>
    <lineage>
        <taxon>Bacteria</taxon>
        <taxon>Pseudomonadati</taxon>
        <taxon>Pseudomonadota</taxon>
        <taxon>Alphaproteobacteria</taxon>
        <taxon>Rhodospirillales</taxon>
        <taxon>Rhodospirillaceae</taxon>
        <taxon>Roseospira</taxon>
    </lineage>
</organism>
<feature type="transmembrane region" description="Helical" evidence="1">
    <location>
        <begin position="78"/>
        <end position="101"/>
    </location>
</feature>
<keyword evidence="1" id="KW-1133">Transmembrane helix</keyword>
<evidence type="ECO:0000256" key="1">
    <source>
        <dbReference type="SAM" id="Phobius"/>
    </source>
</evidence>
<evidence type="ECO:0000313" key="3">
    <source>
        <dbReference type="Proteomes" id="UP000554286"/>
    </source>
</evidence>
<feature type="transmembrane region" description="Helical" evidence="1">
    <location>
        <begin position="43"/>
        <end position="66"/>
    </location>
</feature>
<dbReference type="EMBL" id="JACIGK010000038">
    <property type="protein sequence ID" value="MBB4267919.1"/>
    <property type="molecule type" value="Genomic_DNA"/>
</dbReference>
<gene>
    <name evidence="2" type="ORF">GGD89_003571</name>
</gene>
<reference evidence="2 3" key="1">
    <citation type="submission" date="2020-08" db="EMBL/GenBank/DDBJ databases">
        <title>Genome sequencing of Purple Non-Sulfur Bacteria from various extreme environments.</title>
        <authorList>
            <person name="Mayer M."/>
        </authorList>
    </citation>
    <scope>NUCLEOTIDE SEQUENCE [LARGE SCALE GENOMIC DNA]</scope>
    <source>
        <strain evidence="2 3">JA131</strain>
    </source>
</reference>
<protein>
    <submittedName>
        <fullName evidence="2">Uncharacterized protein</fullName>
    </submittedName>
</protein>
<sequence>MRDCSPYELAMRGWPGTVRFRVPGGSGGAARGYRIVPFYHTPLAAPAADVLVTVWIWGGVLATVVMLDAGPPDRKDELTLLIFAGMVLGAWPFWMAMRILLASATVIEITPETVTVLGWLGERRYGRTVPIGFELHPHWKLRRAMLCREEPARHLREAFHLVMRYGHEAVVLATIHGEVRARTLLDRLNGCFAATGPGIENAALHGPENQYSQSDDL</sequence>
<dbReference type="RefSeq" id="WP_184048151.1">
    <property type="nucleotide sequence ID" value="NZ_JACIGK010000038.1"/>
</dbReference>
<accession>A0A7W6WBD8</accession>